<dbReference type="Pfam" id="PF06985">
    <property type="entry name" value="HET"/>
    <property type="match status" value="1"/>
</dbReference>
<evidence type="ECO:0000313" key="2">
    <source>
        <dbReference type="EMBL" id="RSL90952.1"/>
    </source>
</evidence>
<reference evidence="2 3" key="1">
    <citation type="submission" date="2017-06" db="EMBL/GenBank/DDBJ databases">
        <title>Comparative genomic analysis of Ambrosia Fusariam Clade fungi.</title>
        <authorList>
            <person name="Stajich J.E."/>
            <person name="Carrillo J."/>
            <person name="Kijimoto T."/>
            <person name="Eskalen A."/>
            <person name="O'Donnell K."/>
            <person name="Kasson M."/>
        </authorList>
    </citation>
    <scope>NUCLEOTIDE SEQUENCE [LARGE SCALE GENOMIC DNA]</scope>
    <source>
        <strain evidence="2 3">NRRL62606</strain>
    </source>
</reference>
<dbReference type="AlphaFoldDB" id="A0A428SME6"/>
<dbReference type="Proteomes" id="UP000287972">
    <property type="component" value="Unassembled WGS sequence"/>
</dbReference>
<keyword evidence="3" id="KW-1185">Reference proteome</keyword>
<dbReference type="PANTHER" id="PTHR33112">
    <property type="entry name" value="DOMAIN PROTEIN, PUTATIVE-RELATED"/>
    <property type="match status" value="1"/>
</dbReference>
<evidence type="ECO:0000259" key="1">
    <source>
        <dbReference type="Pfam" id="PF06985"/>
    </source>
</evidence>
<gene>
    <name evidence="2" type="ORF">CEP51_000442</name>
</gene>
<dbReference type="InterPro" id="IPR010730">
    <property type="entry name" value="HET"/>
</dbReference>
<name>A0A428SME6_9HYPO</name>
<comment type="caution">
    <text evidence="2">The sequence shown here is derived from an EMBL/GenBank/DDBJ whole genome shotgun (WGS) entry which is preliminary data.</text>
</comment>
<organism evidence="2 3">
    <name type="scientific">Fusarium floridanum</name>
    <dbReference type="NCBI Taxonomy" id="1325733"/>
    <lineage>
        <taxon>Eukaryota</taxon>
        <taxon>Fungi</taxon>
        <taxon>Dikarya</taxon>
        <taxon>Ascomycota</taxon>
        <taxon>Pezizomycotina</taxon>
        <taxon>Sordariomycetes</taxon>
        <taxon>Hypocreomycetidae</taxon>
        <taxon>Hypocreales</taxon>
        <taxon>Nectriaceae</taxon>
        <taxon>Fusarium</taxon>
        <taxon>Fusarium solani species complex</taxon>
    </lineage>
</organism>
<dbReference type="PANTHER" id="PTHR33112:SF16">
    <property type="entry name" value="HETEROKARYON INCOMPATIBILITY DOMAIN-CONTAINING PROTEIN"/>
    <property type="match status" value="1"/>
</dbReference>
<accession>A0A428SME6</accession>
<evidence type="ECO:0000313" key="3">
    <source>
        <dbReference type="Proteomes" id="UP000287972"/>
    </source>
</evidence>
<sequence>MRIVASQEDPAAQDIVFRPIKEQVDTKETFEFLRFQIQECYETHCHQRTCSLPKGDFAPRRVIRIYGSTDPPSLRLHAPEVGEDVRWCALSYCWGRQSQSVMTTVATLQERFDGIDFGELPKTLQDAIISTHRLGIYNEKTQDIAQMGKVYSRAYITLSASSAASVTEGLLQNRSIPQPLTPIALRYINEAGVEGTIIATSEAIPEVTHLWFPSSGTVDKRKARLETYRAPSWSWASVDGEVECKLGVESSIPEPACEVLGVRVGLANDEAPFGTIVPRYIIIRGDVRQAVFYPLTSELFFYKSGTE</sequence>
<feature type="domain" description="Heterokaryon incompatibility" evidence="1">
    <location>
        <begin position="87"/>
        <end position="178"/>
    </location>
</feature>
<dbReference type="EMBL" id="NKCL01000005">
    <property type="protein sequence ID" value="RSL90952.1"/>
    <property type="molecule type" value="Genomic_DNA"/>
</dbReference>
<proteinExistence type="predicted"/>
<protein>
    <recommendedName>
        <fullName evidence="1">Heterokaryon incompatibility domain-containing protein</fullName>
    </recommendedName>
</protein>